<dbReference type="Gene3D" id="1.10.20.10">
    <property type="entry name" value="Histone, subunit A"/>
    <property type="match status" value="1"/>
</dbReference>
<accession>A0AAD7KQB3</accession>
<evidence type="ECO:0000313" key="7">
    <source>
        <dbReference type="EMBL" id="KAJ7943742.1"/>
    </source>
</evidence>
<dbReference type="InterPro" id="IPR006565">
    <property type="entry name" value="BTP"/>
</dbReference>
<feature type="region of interest" description="Disordered" evidence="5">
    <location>
        <begin position="476"/>
        <end position="511"/>
    </location>
</feature>
<evidence type="ECO:0000256" key="1">
    <source>
        <dbReference type="ARBA" id="ARBA00004123"/>
    </source>
</evidence>
<dbReference type="GO" id="GO:0005634">
    <property type="term" value="C:nucleus"/>
    <property type="evidence" value="ECO:0007669"/>
    <property type="project" value="UniProtKB-SubCell"/>
</dbReference>
<evidence type="ECO:0000256" key="4">
    <source>
        <dbReference type="ARBA" id="ARBA00023242"/>
    </source>
</evidence>
<dbReference type="AlphaFoldDB" id="A0AAD7KQB3"/>
<evidence type="ECO:0000256" key="5">
    <source>
        <dbReference type="SAM" id="MobiDB-lite"/>
    </source>
</evidence>
<keyword evidence="3" id="KW-0804">Transcription</keyword>
<reference evidence="7" key="1">
    <citation type="journal article" date="2023" name="Science">
        <title>Elucidation of the pathway for biosynthesis of saponin adjuvants from the soapbark tree.</title>
        <authorList>
            <person name="Reed J."/>
            <person name="Orme A."/>
            <person name="El-Demerdash A."/>
            <person name="Owen C."/>
            <person name="Martin L.B.B."/>
            <person name="Misra R.C."/>
            <person name="Kikuchi S."/>
            <person name="Rejzek M."/>
            <person name="Martin A.C."/>
            <person name="Harkess A."/>
            <person name="Leebens-Mack J."/>
            <person name="Louveau T."/>
            <person name="Stephenson M.J."/>
            <person name="Osbourn A."/>
        </authorList>
    </citation>
    <scope>NUCLEOTIDE SEQUENCE</scope>
    <source>
        <strain evidence="7">S10</strain>
    </source>
</reference>
<evidence type="ECO:0000259" key="6">
    <source>
        <dbReference type="Pfam" id="PF07524"/>
    </source>
</evidence>
<proteinExistence type="predicted"/>
<dbReference type="PANTHER" id="PTHR37604:SF1">
    <property type="entry name" value="TRANSCRIPTION INITIATION FACTOR TFIID SUBUNIT"/>
    <property type="match status" value="1"/>
</dbReference>
<feature type="region of interest" description="Disordered" evidence="5">
    <location>
        <begin position="592"/>
        <end position="615"/>
    </location>
</feature>
<dbReference type="InterPro" id="IPR009072">
    <property type="entry name" value="Histone-fold"/>
</dbReference>
<evidence type="ECO:0000256" key="2">
    <source>
        <dbReference type="ARBA" id="ARBA00023015"/>
    </source>
</evidence>
<name>A0AAD7KQB3_QUISA</name>
<feature type="compositionally biased region" description="Basic and acidic residues" evidence="5">
    <location>
        <begin position="599"/>
        <end position="608"/>
    </location>
</feature>
<dbReference type="GO" id="GO:0046982">
    <property type="term" value="F:protein heterodimerization activity"/>
    <property type="evidence" value="ECO:0007669"/>
    <property type="project" value="InterPro"/>
</dbReference>
<dbReference type="KEGG" id="qsa:O6P43_033252"/>
<evidence type="ECO:0000256" key="3">
    <source>
        <dbReference type="ARBA" id="ARBA00023163"/>
    </source>
</evidence>
<keyword evidence="8" id="KW-1185">Reference proteome</keyword>
<feature type="compositionally biased region" description="Low complexity" evidence="5">
    <location>
        <begin position="479"/>
        <end position="488"/>
    </location>
</feature>
<comment type="caution">
    <text evidence="7">The sequence shown here is derived from an EMBL/GenBank/DDBJ whole genome shotgun (WGS) entry which is preliminary data.</text>
</comment>
<dbReference type="PANTHER" id="PTHR37604">
    <property type="entry name" value="TRANSCRIPTION INITIATION FACTOR TFIID SUBUNIT"/>
    <property type="match status" value="1"/>
</dbReference>
<dbReference type="Pfam" id="PF07524">
    <property type="entry name" value="Bromo_TP"/>
    <property type="match status" value="1"/>
</dbReference>
<feature type="domain" description="Bromodomain associated" evidence="6">
    <location>
        <begin position="336"/>
        <end position="406"/>
    </location>
</feature>
<protein>
    <submittedName>
        <fullName evidence="7">Transcription initiation factor TFIID subunit 8</fullName>
    </submittedName>
</protein>
<comment type="subcellular location">
    <subcellularLocation>
        <location evidence="1">Nucleus</location>
    </subcellularLocation>
</comment>
<organism evidence="7 8">
    <name type="scientific">Quillaja saponaria</name>
    <name type="common">Soap bark tree</name>
    <dbReference type="NCBI Taxonomy" id="32244"/>
    <lineage>
        <taxon>Eukaryota</taxon>
        <taxon>Viridiplantae</taxon>
        <taxon>Streptophyta</taxon>
        <taxon>Embryophyta</taxon>
        <taxon>Tracheophyta</taxon>
        <taxon>Spermatophyta</taxon>
        <taxon>Magnoliopsida</taxon>
        <taxon>eudicotyledons</taxon>
        <taxon>Gunneridae</taxon>
        <taxon>Pentapetalae</taxon>
        <taxon>rosids</taxon>
        <taxon>fabids</taxon>
        <taxon>Fabales</taxon>
        <taxon>Quillajaceae</taxon>
        <taxon>Quillaja</taxon>
    </lineage>
</organism>
<sequence length="615" mass="70174">MALLGDDGRGYELARKIETIGVWRTWLGDSSYANFVHFLSSPSAWEAFMRVDESKTKAQIQLQLRVRALLFDKASVSLFLRSRNSSSSSYLLLLYRNSIQLICSCTVMTYISRLRILRKMELISEKGVLLQLRHHLRCNQKQLLELDQDMVILSLIPCPKGSGLKSCLKYGIISSLRSIELINHMLCHILDRELEKRTPEEMAAYLKCIENHKKRCVAFKEDQYRGFGDTIPENTSNIHPNGSNLVVDDDSSLFPEIMFRLNSIPDCACPPANTVEDNQKIEFYGVLDTLPQVMTRSPVMIERLGVRPEYLNMEHGGSLYRGKLGPEGNRKHLGQEQASRMSQKVVARMLIGAGFEGATEVPIEVFTQLLNCHISKLGRILKVITDNYRKQCSAIELLKMFLKTVGYSNFGPLAELVKEGSRNFVQHAQTQRQVHGIQSQLPSQLPSQHQNTLRLPQQVPRQMHSQMQQIIHSQNLAYQQQQQQQQQQLDRTRRRQPSTPRPSMDMDKDRPLVQVKLENPSDLPIDNNAFNTLNAKHQHLQFRQQQVAAMPNFHSQSTNQFRQMTSVQMPQIQSQNMGVVRAPPVKVEGFQELMGGDSTSKHDSDENRLTSPLSK</sequence>
<evidence type="ECO:0000313" key="8">
    <source>
        <dbReference type="Proteomes" id="UP001163823"/>
    </source>
</evidence>
<keyword evidence="2" id="KW-0805">Transcription regulation</keyword>
<gene>
    <name evidence="7" type="ORF">O6P43_033252</name>
</gene>
<dbReference type="EMBL" id="JARAOO010000014">
    <property type="protein sequence ID" value="KAJ7943742.1"/>
    <property type="molecule type" value="Genomic_DNA"/>
</dbReference>
<dbReference type="Proteomes" id="UP001163823">
    <property type="component" value="Chromosome 14"/>
</dbReference>
<keyword evidence="4" id="KW-0539">Nucleus</keyword>